<dbReference type="GO" id="GO:0005975">
    <property type="term" value="P:carbohydrate metabolic process"/>
    <property type="evidence" value="ECO:0007669"/>
    <property type="project" value="InterPro"/>
</dbReference>
<dbReference type="SUPFAM" id="SSF48208">
    <property type="entry name" value="Six-hairpin glycosidases"/>
    <property type="match status" value="1"/>
</dbReference>
<dbReference type="OrthoDB" id="9757939at2"/>
<dbReference type="Proteomes" id="UP000260025">
    <property type="component" value="Unassembled WGS sequence"/>
</dbReference>
<dbReference type="Pfam" id="PF20736">
    <property type="entry name" value="Glyco_hydro127M"/>
    <property type="match status" value="1"/>
</dbReference>
<evidence type="ECO:0000313" key="4">
    <source>
        <dbReference type="EMBL" id="RGC15117.1"/>
    </source>
</evidence>
<dbReference type="RefSeq" id="WP_117443266.1">
    <property type="nucleotide sequence ID" value="NZ_JAJFEN010000020.1"/>
</dbReference>
<sequence length="752" mass="85990">MKTDRERIEEDIEAVNLGNLNTVEFDLTLPAYGANGSRITWTSSDTRFLKRNGKVIQPKNGTGKRMVTLTGKFQYHDVVDEKEYSVTILEQSQKIEASYIYPIHVRAQLNKRTALPSCAIMITTQGETLSHTVNWMGNEEVCYPACGTYSLKGVLLDNTAEVTAVIEVVEEVSKKLSAQRKQVTPIQGDVRLLDSDFRDAQNRRLAYLLVQDDDQMLYNFRTACGLDTKGAPAMSGWDHPDSKLRGHTTGHYLSALAVCYQSVPHPLILHKARYMVQELGLCQQAFEKLEGFQEGYLGGFDETAYDRLERFSRYPEIWAPYYTMHKYFAGLLDCYELLHIEEALLIARKLGDWVYRRLSRLSKPQLKTMWGIYIAGEYGGMNEVLARLYLHTRDPHHVKAAQMFDNDRLFVPMQSNVDALCGLHVNQHIPQVLGALKIFEGNHVQAYFDIAKNFWHMVIKDHSYANGGIGEGEIFHAPGSIAAMIDDNTAETCASYNMLKLSAELFAYDPDVAYMDYYERCMINHILASEYQAMEGASTYFLPMEPGSCKSALDENSCCHGTGMENHFRYPRAIYFHSDEILYINLFVASTMHWGNLQVTMDLDMCEPQNIHLLIQGEAACEIRIRIPYWTDEVSLLCDGTSLAYTEKQGYICIHKQQEAMRMQLRFSIYSRLEFTPDDPLVAAVFYGPYLLAALQEGQDYLSTTLSCDTVRQRLQPIPGTLLFFDEVDQLMYRPLYQLQKEQYHTYIHVKQ</sequence>
<evidence type="ECO:0000259" key="3">
    <source>
        <dbReference type="Pfam" id="PF20736"/>
    </source>
</evidence>
<dbReference type="InterPro" id="IPR046780">
    <property type="entry name" value="aBig_2"/>
</dbReference>
<feature type="domain" description="Non-reducing end beta-L-arabinofuranosidase-like GH127 catalytic" evidence="1">
    <location>
        <begin position="189"/>
        <end position="571"/>
    </location>
</feature>
<dbReference type="InterPro" id="IPR012878">
    <property type="entry name" value="Beta-AFase-like_GH127_cat"/>
</dbReference>
<dbReference type="Pfam" id="PF20578">
    <property type="entry name" value="aBig_2"/>
    <property type="match status" value="1"/>
</dbReference>
<comment type="caution">
    <text evidence="4">The sequence shown here is derived from an EMBL/GenBank/DDBJ whole genome shotgun (WGS) entry which is preliminary data.</text>
</comment>
<dbReference type="AlphaFoldDB" id="A0A3E2VWB8"/>
<evidence type="ECO:0000259" key="1">
    <source>
        <dbReference type="Pfam" id="PF07944"/>
    </source>
</evidence>
<protein>
    <recommendedName>
        <fullName evidence="6">Glycosyl hydrolase</fullName>
    </recommendedName>
</protein>
<accession>A0A3E2VWB8</accession>
<evidence type="ECO:0000259" key="2">
    <source>
        <dbReference type="Pfam" id="PF20578"/>
    </source>
</evidence>
<evidence type="ECO:0000313" key="5">
    <source>
        <dbReference type="Proteomes" id="UP000260025"/>
    </source>
</evidence>
<organism evidence="4 5">
    <name type="scientific">Clostridium innocuum</name>
    <dbReference type="NCBI Taxonomy" id="1522"/>
    <lineage>
        <taxon>Bacteria</taxon>
        <taxon>Bacillati</taxon>
        <taxon>Bacillota</taxon>
        <taxon>Clostridia</taxon>
        <taxon>Eubacteriales</taxon>
        <taxon>Clostridiaceae</taxon>
        <taxon>Clostridium</taxon>
    </lineage>
</organism>
<feature type="domain" description="Non-reducing end beta-L-arabinofuranosidase-like GH127 middle" evidence="3">
    <location>
        <begin position="582"/>
        <end position="657"/>
    </location>
</feature>
<reference evidence="4 5" key="1">
    <citation type="submission" date="2018-08" db="EMBL/GenBank/DDBJ databases">
        <title>A genome reference for cultivated species of the human gut microbiota.</title>
        <authorList>
            <person name="Zou Y."/>
            <person name="Xue W."/>
            <person name="Luo G."/>
        </authorList>
    </citation>
    <scope>NUCLEOTIDE SEQUENCE [LARGE SCALE GENOMIC DNA]</scope>
    <source>
        <strain evidence="4 5">OF01-2LB</strain>
    </source>
</reference>
<gene>
    <name evidence="4" type="ORF">DXA38_11155</name>
</gene>
<dbReference type="EMBL" id="QVEV01000015">
    <property type="protein sequence ID" value="RGC15117.1"/>
    <property type="molecule type" value="Genomic_DNA"/>
</dbReference>
<dbReference type="InterPro" id="IPR049046">
    <property type="entry name" value="Beta-AFase-like_GH127_middle"/>
</dbReference>
<proteinExistence type="predicted"/>
<dbReference type="InterPro" id="IPR008928">
    <property type="entry name" value="6-hairpin_glycosidase_sf"/>
</dbReference>
<dbReference type="PANTHER" id="PTHR31151">
    <property type="entry name" value="PROLINE-TRNA LIGASE (DUF1680)"/>
    <property type="match status" value="1"/>
</dbReference>
<dbReference type="PANTHER" id="PTHR31151:SF0">
    <property type="entry name" value="PROLINE-TRNA LIGASE (DUF1680)"/>
    <property type="match status" value="1"/>
</dbReference>
<evidence type="ECO:0008006" key="6">
    <source>
        <dbReference type="Google" id="ProtNLM"/>
    </source>
</evidence>
<name>A0A3E2VWB8_CLOIN</name>
<dbReference type="Pfam" id="PF07944">
    <property type="entry name" value="Beta-AFase-like_GH127_cat"/>
    <property type="match status" value="1"/>
</dbReference>
<feature type="domain" description="Atrophied bacterial Ig" evidence="2">
    <location>
        <begin position="11"/>
        <end position="91"/>
    </location>
</feature>